<dbReference type="InterPro" id="IPR002372">
    <property type="entry name" value="PQQ_rpt_dom"/>
</dbReference>
<reference evidence="7 8" key="1">
    <citation type="journal article" date="2015" name="Stand. Genomic Sci.">
        <title>Genome sequence of a native-feather degrading extremely thermophilic Eubacterium, Fervidobacterium islandicum AW-1.</title>
        <authorList>
            <person name="Lee Y.J."/>
            <person name="Jeong H."/>
            <person name="Park G.S."/>
            <person name="Kwak Y."/>
            <person name="Lee S.J."/>
            <person name="Lee S.J."/>
            <person name="Park M.K."/>
            <person name="Kim J.Y."/>
            <person name="Kang H.K."/>
            <person name="Shin J.H."/>
            <person name="Lee D.W."/>
        </authorList>
    </citation>
    <scope>NUCLEOTIDE SEQUENCE [LARGE SCALE GENOMIC DNA]</scope>
    <source>
        <strain evidence="7 8">AW-1</strain>
    </source>
</reference>
<dbReference type="SUPFAM" id="SSF50998">
    <property type="entry name" value="Quinoprotein alcohol dehydrogenase-like"/>
    <property type="match status" value="1"/>
</dbReference>
<accession>A0AAI8GDN6</accession>
<name>A0AAI8GDN6_FERIS</name>
<keyword evidence="1" id="KW-0479">Metal-binding</keyword>
<dbReference type="PANTHER" id="PTHR42988:SF2">
    <property type="entry name" value="CYCLIC NUCLEOTIDE PHOSPHODIESTERASE CBUA0032-RELATED"/>
    <property type="match status" value="1"/>
</dbReference>
<feature type="domain" description="Calcineurin-like phosphoesterase" evidence="5">
    <location>
        <begin position="42"/>
        <end position="224"/>
    </location>
</feature>
<dbReference type="GO" id="GO:0016787">
    <property type="term" value="F:hydrolase activity"/>
    <property type="evidence" value="ECO:0007669"/>
    <property type="project" value="UniProtKB-KW"/>
</dbReference>
<evidence type="ECO:0000256" key="2">
    <source>
        <dbReference type="ARBA" id="ARBA00022801"/>
    </source>
</evidence>
<feature type="domain" description="Pyrrolo-quinoline quinone repeat" evidence="6">
    <location>
        <begin position="556"/>
        <end position="650"/>
    </location>
</feature>
<dbReference type="InterPro" id="IPR050884">
    <property type="entry name" value="CNP_phosphodiesterase-III"/>
</dbReference>
<dbReference type="GO" id="GO:0046872">
    <property type="term" value="F:metal ion binding"/>
    <property type="evidence" value="ECO:0007669"/>
    <property type="project" value="UniProtKB-KW"/>
</dbReference>
<proteinExistence type="inferred from homology"/>
<dbReference type="Proteomes" id="UP000093740">
    <property type="component" value="Chromosome"/>
</dbReference>
<keyword evidence="3" id="KW-0408">Iron</keyword>
<dbReference type="SUPFAM" id="SSF56300">
    <property type="entry name" value="Metallo-dependent phosphatases"/>
    <property type="match status" value="1"/>
</dbReference>
<dbReference type="Pfam" id="PF00149">
    <property type="entry name" value="Metallophos"/>
    <property type="match status" value="1"/>
</dbReference>
<evidence type="ECO:0000256" key="3">
    <source>
        <dbReference type="ARBA" id="ARBA00023004"/>
    </source>
</evidence>
<dbReference type="InterPro" id="IPR015943">
    <property type="entry name" value="WD40/YVTN_repeat-like_dom_sf"/>
</dbReference>
<dbReference type="RefSeq" id="WP_033192181.1">
    <property type="nucleotide sequence ID" value="NZ_CP014334.2"/>
</dbReference>
<keyword evidence="2" id="KW-0378">Hydrolase</keyword>
<sequence>MKRRFVRFSLVFVFISVLLVLQSLSIAQTNQAYPFTFHNGYIALLTDLHYPYKSKTVEKLLGEIAEIKPQAVFLLGDLTEIGSDEEFNKLHETLLILERAKIPYRYILGNHDVRWSYQIRKTKRLDINNSAGLYETFTYEVGDFVVIGIGTTMLFQHVGHIGEIQLKWLKQELERSKSKGKQVILLSHHPFGGPNNYTDDGWKVLEMLPDYDVPLVLSGHVHKYDHSGFYNWAWFQTVGAAKDGYMTVLSWDNEQAYLWKYDVSTDGFEILKSVPLKKQKRQLVNGTITLVKNADGTVKIKVEGVGAERIRIIANGKVIHERALQNTSEKPSTYEVTLNNLPKVDISVLLRVSLIGKEGVFQKFFVLEQQQKGWSFQLEDTIYSKPAVLEGGFVIADYSGNVVFLKDGKAFWKKKIGSVVANIETISGNFVLGALDGNLYLFDVNGNLLKQVKLSEPIHAIKKGNSTLAVCAGKYFYILKATDLTVIAKHDLKGLLEIQPLFENGKYYQPSWDGKIYIVSEDGKLIDQFEVGKSYYTSGSSIPAIVGNLLIYANIEGTVNAMDVQTKGKIWSLKIPGVGYSSVKRQGDFVYVTTMNGEVYKIGAKTGKIIWNVKLNSSTMVADPIILDQKQLVLGTDRGEVAFVDLDSGNYDMIFAGTGYLTSLLPFENNVLCTFANGVVRYLHL</sequence>
<dbReference type="SMART" id="SM00564">
    <property type="entry name" value="PQQ"/>
    <property type="match status" value="4"/>
</dbReference>
<dbReference type="Pfam" id="PF13360">
    <property type="entry name" value="PQQ_2"/>
    <property type="match status" value="1"/>
</dbReference>
<evidence type="ECO:0000256" key="4">
    <source>
        <dbReference type="ARBA" id="ARBA00025742"/>
    </source>
</evidence>
<dbReference type="InterPro" id="IPR018391">
    <property type="entry name" value="PQQ_b-propeller_rpt"/>
</dbReference>
<evidence type="ECO:0000313" key="7">
    <source>
        <dbReference type="EMBL" id="AMW33204.1"/>
    </source>
</evidence>
<dbReference type="Gene3D" id="2.130.10.10">
    <property type="entry name" value="YVTN repeat-like/Quinoprotein amine dehydrogenase"/>
    <property type="match status" value="1"/>
</dbReference>
<dbReference type="PANTHER" id="PTHR42988">
    <property type="entry name" value="PHOSPHOHYDROLASE"/>
    <property type="match status" value="1"/>
</dbReference>
<evidence type="ECO:0000313" key="8">
    <source>
        <dbReference type="Proteomes" id="UP000093740"/>
    </source>
</evidence>
<comment type="similarity">
    <text evidence="4">Belongs to the cyclic nucleotide phosphodiesterase class-III family.</text>
</comment>
<dbReference type="KEGG" id="fia:NA23_08115"/>
<dbReference type="InterPro" id="IPR011047">
    <property type="entry name" value="Quinoprotein_ADH-like_sf"/>
</dbReference>
<dbReference type="InterPro" id="IPR004843">
    <property type="entry name" value="Calcineurin-like_PHP"/>
</dbReference>
<dbReference type="AlphaFoldDB" id="A0AAI8GDN6"/>
<evidence type="ECO:0000256" key="1">
    <source>
        <dbReference type="ARBA" id="ARBA00022723"/>
    </source>
</evidence>
<protein>
    <submittedName>
        <fullName evidence="7">PQQ-binding-like beta-propeller repeat protein</fullName>
    </submittedName>
</protein>
<organism evidence="7 8">
    <name type="scientific">Fervidobacterium islandicum</name>
    <dbReference type="NCBI Taxonomy" id="2423"/>
    <lineage>
        <taxon>Bacteria</taxon>
        <taxon>Thermotogati</taxon>
        <taxon>Thermotogota</taxon>
        <taxon>Thermotogae</taxon>
        <taxon>Thermotogales</taxon>
        <taxon>Fervidobacteriaceae</taxon>
        <taxon>Fervidobacterium</taxon>
    </lineage>
</organism>
<dbReference type="InterPro" id="IPR029052">
    <property type="entry name" value="Metallo-depent_PP-like"/>
</dbReference>
<keyword evidence="8" id="KW-1185">Reference proteome</keyword>
<dbReference type="EMBL" id="CP014334">
    <property type="protein sequence ID" value="AMW33204.1"/>
    <property type="molecule type" value="Genomic_DNA"/>
</dbReference>
<dbReference type="Gene3D" id="3.60.21.10">
    <property type="match status" value="1"/>
</dbReference>
<evidence type="ECO:0000259" key="6">
    <source>
        <dbReference type="Pfam" id="PF13360"/>
    </source>
</evidence>
<gene>
    <name evidence="7" type="ORF">NA23_08115</name>
</gene>
<evidence type="ECO:0000259" key="5">
    <source>
        <dbReference type="Pfam" id="PF00149"/>
    </source>
</evidence>